<dbReference type="Pfam" id="PF13148">
    <property type="entry name" value="DUF3987"/>
    <property type="match status" value="1"/>
</dbReference>
<keyword evidence="2" id="KW-1185">Reference proteome</keyword>
<organism evidence="1 2">
    <name type="scientific">Desulfovibrio litoralis DSM 11393</name>
    <dbReference type="NCBI Taxonomy" id="1121455"/>
    <lineage>
        <taxon>Bacteria</taxon>
        <taxon>Pseudomonadati</taxon>
        <taxon>Thermodesulfobacteriota</taxon>
        <taxon>Desulfovibrionia</taxon>
        <taxon>Desulfovibrionales</taxon>
        <taxon>Desulfovibrionaceae</taxon>
        <taxon>Desulfovibrio</taxon>
    </lineage>
</organism>
<evidence type="ECO:0000313" key="1">
    <source>
        <dbReference type="EMBL" id="SHN71590.1"/>
    </source>
</evidence>
<dbReference type="InterPro" id="IPR025048">
    <property type="entry name" value="DUF3987"/>
</dbReference>
<dbReference type="STRING" id="1121455.SAMN02745728_02212"/>
<dbReference type="AlphaFoldDB" id="A0A1M7TLK6"/>
<protein>
    <submittedName>
        <fullName evidence="1">Uncharacterized protein</fullName>
    </submittedName>
</protein>
<reference evidence="1 2" key="1">
    <citation type="submission" date="2016-12" db="EMBL/GenBank/DDBJ databases">
        <authorList>
            <person name="Song W.-J."/>
            <person name="Kurnit D.M."/>
        </authorList>
    </citation>
    <scope>NUCLEOTIDE SEQUENCE [LARGE SCALE GENOMIC DNA]</scope>
    <source>
        <strain evidence="1 2">DSM 11393</strain>
    </source>
</reference>
<accession>A0A1M7TLK6</accession>
<sequence length="333" mass="36813">MPTPPRILADDTTPEALAALMANNEQRIAMLEAEGGFFDTLAGRYSGGVPNLDAVLKAWSGEALRIDRRHSEPIQLNDPALTLILSAQPDVLAGIAQTKSFRGRGLLGRLLFLLPKSLVGTRIIETFPIPELVKSEYHARLNHLLDLKWQKNSRGECIPYMLALESEAKAIWLKFASEIEFALADGSSMAGMRDWGGKLPGQTLRLAGLCHVTLHDCPQNTLIDVQTMHAVLSLSKILIEHAKAAFFLMGADDAIECARAILKWIMQERLAHFTSRACLEKIKGRWPKMSLVNPGLTVLEERSFIAAQERESIGRGRPSKIYIVNPLLFGVET</sequence>
<name>A0A1M7TLK6_9BACT</name>
<evidence type="ECO:0000313" key="2">
    <source>
        <dbReference type="Proteomes" id="UP000186469"/>
    </source>
</evidence>
<dbReference type="EMBL" id="FRDI01000015">
    <property type="protein sequence ID" value="SHN71590.1"/>
    <property type="molecule type" value="Genomic_DNA"/>
</dbReference>
<dbReference type="Proteomes" id="UP000186469">
    <property type="component" value="Unassembled WGS sequence"/>
</dbReference>
<gene>
    <name evidence="1" type="ORF">SAMN02745728_02212</name>
</gene>
<proteinExistence type="predicted"/>